<proteinExistence type="predicted"/>
<dbReference type="Pfam" id="PF21839">
    <property type="entry name" value="DUF6898"/>
    <property type="match status" value="1"/>
</dbReference>
<comment type="caution">
    <text evidence="2">The sequence shown here is derived from an EMBL/GenBank/DDBJ whole genome shotgun (WGS) entry which is preliminary data.</text>
</comment>
<gene>
    <name evidence="2" type="ORF">EDC22_104258</name>
</gene>
<dbReference type="OrthoDB" id="8454594at2"/>
<evidence type="ECO:0000313" key="3">
    <source>
        <dbReference type="Proteomes" id="UP000295678"/>
    </source>
</evidence>
<organism evidence="2 3">
    <name type="scientific">Tepidamorphus gemmatus</name>
    <dbReference type="NCBI Taxonomy" id="747076"/>
    <lineage>
        <taxon>Bacteria</taxon>
        <taxon>Pseudomonadati</taxon>
        <taxon>Pseudomonadota</taxon>
        <taxon>Alphaproteobacteria</taxon>
        <taxon>Hyphomicrobiales</taxon>
        <taxon>Tepidamorphaceae</taxon>
        <taxon>Tepidamorphus</taxon>
    </lineage>
</organism>
<feature type="domain" description="DUF6898" evidence="1">
    <location>
        <begin position="15"/>
        <end position="68"/>
    </location>
</feature>
<evidence type="ECO:0000313" key="2">
    <source>
        <dbReference type="EMBL" id="TCT11495.1"/>
    </source>
</evidence>
<dbReference type="AlphaFoldDB" id="A0A4R3MIG5"/>
<protein>
    <recommendedName>
        <fullName evidence="1">DUF6898 domain-containing protein</fullName>
    </recommendedName>
</protein>
<accession>A0A4R3MIG5</accession>
<evidence type="ECO:0000259" key="1">
    <source>
        <dbReference type="Pfam" id="PF21839"/>
    </source>
</evidence>
<dbReference type="InterPro" id="IPR054193">
    <property type="entry name" value="DUF6898"/>
</dbReference>
<dbReference type="Proteomes" id="UP000295678">
    <property type="component" value="Unassembled WGS sequence"/>
</dbReference>
<name>A0A4R3MIG5_9HYPH</name>
<reference evidence="2 3" key="1">
    <citation type="submission" date="2019-03" db="EMBL/GenBank/DDBJ databases">
        <title>Genomic Encyclopedia of Type Strains, Phase IV (KMG-IV): sequencing the most valuable type-strain genomes for metagenomic binning, comparative biology and taxonomic classification.</title>
        <authorList>
            <person name="Goeker M."/>
        </authorList>
    </citation>
    <scope>NUCLEOTIDE SEQUENCE [LARGE SCALE GENOMIC DNA]</scope>
    <source>
        <strain evidence="2 3">DSM 19345</strain>
    </source>
</reference>
<keyword evidence="3" id="KW-1185">Reference proteome</keyword>
<sequence length="73" mass="7762">MGEAFGTRGGVEPRPGEIYIEFSHHGTQLRAVAVDAGTGVEVTVFGPASVSRHDLARIAVRKLERRLAGMSAD</sequence>
<dbReference type="EMBL" id="SMAK01000004">
    <property type="protein sequence ID" value="TCT11495.1"/>
    <property type="molecule type" value="Genomic_DNA"/>
</dbReference>